<keyword evidence="2 8" id="KW-0813">Transport</keyword>
<dbReference type="PANTHER" id="PTHR11910">
    <property type="entry name" value="ATP SYNTHASE DELTA CHAIN"/>
    <property type="match status" value="1"/>
</dbReference>
<keyword evidence="4 8" id="KW-0406">Ion transport</keyword>
<comment type="caution">
    <text evidence="9">The sequence shown here is derived from an EMBL/GenBank/DDBJ whole genome shotgun (WGS) entry which is preliminary data.</text>
</comment>
<comment type="function">
    <text evidence="8">This protein is part of the stalk that links CF(0) to CF(1). It either transmits conformational changes from CF(0) to CF(1) or is implicated in proton conduction.</text>
</comment>
<sequence>MSDVAASRYAEALFQIGDEKGKMDQLAEELDVLKSIFVENEQLVSFLEHPRIDNDTKKQFIDDVFQAFSNEVVTTLDLLNKRHRIGNLPAIIDHFTHMVNDAKGIAEATVYTVRELSDSEKEQLENTFAKRFNKQAIKLNTVVDSSIIGGLKLRIGNTIYDGTISGKLKRIKRNIVTAD</sequence>
<gene>
    <name evidence="8 9" type="primary">atpH</name>
    <name evidence="9" type="ORF">GCM10007063_13090</name>
</gene>
<dbReference type="HAMAP" id="MF_01416">
    <property type="entry name" value="ATP_synth_delta_bact"/>
    <property type="match status" value="1"/>
</dbReference>
<dbReference type="SUPFAM" id="SSF47928">
    <property type="entry name" value="N-terminal domain of the delta subunit of the F1F0-ATP synthase"/>
    <property type="match status" value="1"/>
</dbReference>
<protein>
    <recommendedName>
        <fullName evidence="8">ATP synthase subunit delta</fullName>
    </recommendedName>
    <alternativeName>
        <fullName evidence="8">ATP synthase F(1) sector subunit delta</fullName>
    </alternativeName>
    <alternativeName>
        <fullName evidence="8">F-type ATPase subunit delta</fullName>
        <shortName evidence="8">F-ATPase subunit delta</shortName>
    </alternativeName>
</protein>
<comment type="similarity">
    <text evidence="8">Belongs to the ATPase delta chain family.</text>
</comment>
<dbReference type="NCBIfam" id="NF004403">
    <property type="entry name" value="PRK05758.2-4"/>
    <property type="match status" value="1"/>
</dbReference>
<dbReference type="AlphaFoldDB" id="A0A917PU11"/>
<keyword evidence="10" id="KW-1185">Reference proteome</keyword>
<dbReference type="GO" id="GO:0005886">
    <property type="term" value="C:plasma membrane"/>
    <property type="evidence" value="ECO:0007669"/>
    <property type="project" value="UniProtKB-SubCell"/>
</dbReference>
<dbReference type="Pfam" id="PF00213">
    <property type="entry name" value="OSCP"/>
    <property type="match status" value="1"/>
</dbReference>
<evidence type="ECO:0000256" key="3">
    <source>
        <dbReference type="ARBA" id="ARBA00022781"/>
    </source>
</evidence>
<evidence type="ECO:0000256" key="7">
    <source>
        <dbReference type="ARBA" id="ARBA00023310"/>
    </source>
</evidence>
<evidence type="ECO:0000256" key="5">
    <source>
        <dbReference type="ARBA" id="ARBA00023136"/>
    </source>
</evidence>
<dbReference type="InterPro" id="IPR020781">
    <property type="entry name" value="ATPase_OSCP/d_CS"/>
</dbReference>
<dbReference type="RefSeq" id="WP_188632291.1">
    <property type="nucleotide sequence ID" value="NZ_BMNQ01000012.1"/>
</dbReference>
<dbReference type="NCBIfam" id="TIGR01145">
    <property type="entry name" value="ATP_synt_delta"/>
    <property type="match status" value="1"/>
</dbReference>
<organism evidence="9 10">
    <name type="scientific">Lentibacillus kapialis</name>
    <dbReference type="NCBI Taxonomy" id="340214"/>
    <lineage>
        <taxon>Bacteria</taxon>
        <taxon>Bacillati</taxon>
        <taxon>Bacillota</taxon>
        <taxon>Bacilli</taxon>
        <taxon>Bacillales</taxon>
        <taxon>Bacillaceae</taxon>
        <taxon>Lentibacillus</taxon>
    </lineage>
</organism>
<dbReference type="Proteomes" id="UP000658382">
    <property type="component" value="Unassembled WGS sequence"/>
</dbReference>
<dbReference type="InterPro" id="IPR000711">
    <property type="entry name" value="ATPase_OSCP/dsu"/>
</dbReference>
<keyword evidence="5 8" id="KW-0472">Membrane</keyword>
<dbReference type="PRINTS" id="PR00125">
    <property type="entry name" value="ATPASEDELTA"/>
</dbReference>
<dbReference type="InterPro" id="IPR026015">
    <property type="entry name" value="ATP_synth_OSCP/delta_N_sf"/>
</dbReference>
<keyword evidence="8" id="KW-1003">Cell membrane</keyword>
<dbReference type="GO" id="GO:0046933">
    <property type="term" value="F:proton-transporting ATP synthase activity, rotational mechanism"/>
    <property type="evidence" value="ECO:0007669"/>
    <property type="project" value="UniProtKB-UniRule"/>
</dbReference>
<evidence type="ECO:0000313" key="9">
    <source>
        <dbReference type="EMBL" id="GGJ91890.1"/>
    </source>
</evidence>
<reference evidence="9" key="2">
    <citation type="submission" date="2020-09" db="EMBL/GenBank/DDBJ databases">
        <authorList>
            <person name="Sun Q."/>
            <person name="Ohkuma M."/>
        </authorList>
    </citation>
    <scope>NUCLEOTIDE SEQUENCE</scope>
    <source>
        <strain evidence="9">JCM 12580</strain>
    </source>
</reference>
<evidence type="ECO:0000256" key="8">
    <source>
        <dbReference type="HAMAP-Rule" id="MF_01416"/>
    </source>
</evidence>
<reference evidence="9" key="1">
    <citation type="journal article" date="2014" name="Int. J. Syst. Evol. Microbiol.">
        <title>Complete genome sequence of Corynebacterium casei LMG S-19264T (=DSM 44701T), isolated from a smear-ripened cheese.</title>
        <authorList>
            <consortium name="US DOE Joint Genome Institute (JGI-PGF)"/>
            <person name="Walter F."/>
            <person name="Albersmeier A."/>
            <person name="Kalinowski J."/>
            <person name="Ruckert C."/>
        </authorList>
    </citation>
    <scope>NUCLEOTIDE SEQUENCE</scope>
    <source>
        <strain evidence="9">JCM 12580</strain>
    </source>
</reference>
<evidence type="ECO:0000256" key="4">
    <source>
        <dbReference type="ARBA" id="ARBA00023065"/>
    </source>
</evidence>
<keyword evidence="6 8" id="KW-0139">CF(1)</keyword>
<dbReference type="EMBL" id="BMNQ01000012">
    <property type="protein sequence ID" value="GGJ91890.1"/>
    <property type="molecule type" value="Genomic_DNA"/>
</dbReference>
<evidence type="ECO:0000256" key="1">
    <source>
        <dbReference type="ARBA" id="ARBA00004370"/>
    </source>
</evidence>
<keyword evidence="7 8" id="KW-0066">ATP synthesis</keyword>
<evidence type="ECO:0000256" key="2">
    <source>
        <dbReference type="ARBA" id="ARBA00022448"/>
    </source>
</evidence>
<accession>A0A917PU11</accession>
<dbReference type="GO" id="GO:0045259">
    <property type="term" value="C:proton-transporting ATP synthase complex"/>
    <property type="evidence" value="ECO:0007669"/>
    <property type="project" value="UniProtKB-KW"/>
</dbReference>
<name>A0A917PU11_9BACI</name>
<proteinExistence type="inferred from homology"/>
<dbReference type="Gene3D" id="1.10.520.20">
    <property type="entry name" value="N-terminal domain of the delta subunit of the F1F0-ATP synthase"/>
    <property type="match status" value="1"/>
</dbReference>
<evidence type="ECO:0000313" key="10">
    <source>
        <dbReference type="Proteomes" id="UP000658382"/>
    </source>
</evidence>
<comment type="function">
    <text evidence="8">F(1)F(0) ATP synthase produces ATP from ADP in the presence of a proton or sodium gradient. F-type ATPases consist of two structural domains, F(1) containing the extramembraneous catalytic core and F(0) containing the membrane proton channel, linked together by a central stalk and a peripheral stalk. During catalysis, ATP synthesis in the catalytic domain of F(1) is coupled via a rotary mechanism of the central stalk subunits to proton translocation.</text>
</comment>
<dbReference type="PROSITE" id="PS00389">
    <property type="entry name" value="ATPASE_DELTA"/>
    <property type="match status" value="1"/>
</dbReference>
<keyword evidence="3 8" id="KW-0375">Hydrogen ion transport</keyword>
<comment type="subcellular location">
    <subcellularLocation>
        <location evidence="8">Cell membrane</location>
        <topology evidence="8">Peripheral membrane protein</topology>
    </subcellularLocation>
    <subcellularLocation>
        <location evidence="1">Membrane</location>
    </subcellularLocation>
</comment>
<evidence type="ECO:0000256" key="6">
    <source>
        <dbReference type="ARBA" id="ARBA00023196"/>
    </source>
</evidence>